<dbReference type="RefSeq" id="XP_065648657.1">
    <property type="nucleotide sequence ID" value="XM_065792585.1"/>
</dbReference>
<feature type="region of interest" description="Disordered" evidence="4">
    <location>
        <begin position="778"/>
        <end position="837"/>
    </location>
</feature>
<evidence type="ECO:0000259" key="5">
    <source>
        <dbReference type="Pfam" id="PF15619"/>
    </source>
</evidence>
<dbReference type="PANTHER" id="PTHR16650:SF6">
    <property type="entry name" value="GH21622P"/>
    <property type="match status" value="1"/>
</dbReference>
<dbReference type="InterPro" id="IPR026188">
    <property type="entry name" value="Lebercilin-like"/>
</dbReference>
<evidence type="ECO:0000256" key="2">
    <source>
        <dbReference type="ARBA" id="ARBA00023054"/>
    </source>
</evidence>
<protein>
    <recommendedName>
        <fullName evidence="5">Lebercilin domain-containing protein</fullName>
    </recommendedName>
</protein>
<feature type="compositionally biased region" description="Polar residues" evidence="4">
    <location>
        <begin position="19"/>
        <end position="36"/>
    </location>
</feature>
<evidence type="ECO:0000256" key="1">
    <source>
        <dbReference type="ARBA" id="ARBA00010229"/>
    </source>
</evidence>
<feature type="region of interest" description="Disordered" evidence="4">
    <location>
        <begin position="877"/>
        <end position="908"/>
    </location>
</feature>
<feature type="compositionally biased region" description="Low complexity" evidence="4">
    <location>
        <begin position="877"/>
        <end position="888"/>
    </location>
</feature>
<feature type="compositionally biased region" description="Polar residues" evidence="4">
    <location>
        <begin position="90"/>
        <end position="111"/>
    </location>
</feature>
<feature type="compositionally biased region" description="Basic and acidic residues" evidence="4">
    <location>
        <begin position="523"/>
        <end position="537"/>
    </location>
</feature>
<dbReference type="Pfam" id="PF15619">
    <property type="entry name" value="Lebercilin"/>
    <property type="match status" value="1"/>
</dbReference>
<feature type="region of interest" description="Disordered" evidence="4">
    <location>
        <begin position="523"/>
        <end position="622"/>
    </location>
</feature>
<reference evidence="7" key="1">
    <citation type="submission" date="2025-08" db="UniProtKB">
        <authorList>
            <consortium name="RefSeq"/>
        </authorList>
    </citation>
    <scope>IDENTIFICATION</scope>
</reference>
<keyword evidence="6" id="KW-1185">Reference proteome</keyword>
<feature type="coiled-coil region" evidence="3">
    <location>
        <begin position="298"/>
        <end position="484"/>
    </location>
</feature>
<gene>
    <name evidence="7" type="primary">LOC100214311</name>
</gene>
<sequence>MVNNSQDQEEKQFDDDFFLSSNENNITNDLNSTYKINESDNEEKLVNSNSSKPSSRLHSRKSSTSSINKVSLQKSYTGSADSEDELLLSPKNSQEIDYNIKSKPNSETSKLPASARSLINDVQESRNNSRYSNYENSDNNDRNSQLSNTSRQSVRKSSPDFSNDDQKVSAKIQSNDNSQINDNKHYDDTFSENDTAYSRPSSLKSTDHSEEDSENETSLIKNEKDKNDLSEKNTENKETKKTQPNQKVVHSNKPPPKGRIAFVSSPRKPGGAAKGRGRGSINNGKNPEKKSIVVDRVLSANRNKARNLHNIIAQLQQEIKDLSSENRYLQRSAKLQDREIRKLDNAEAELPLLLKKHSNEINAMQERYRRMKEKAEQYRNSVKKQEEILLKTQESLKKYEAIVKDKKLDERYALQEKIKNMEKESEDKDKKISELTRLLAITKKSHIREIKETSEKHKKVLDDLHRSENDCAELTRKLKEKEKLLELTNIYSLRVNRRSSKEEERVMIFSPTEPVPPAIKRYQEEQQQKHEESETSRESNAPTKDSSQRRAKQKKNHAKLIAKEEFDQDKSDNEIGNNLKYEIKKHEGPELYPEGQKTEEEPELRISEKKKLRKENDRKKEENLRLEQERINEAKKLIFEDLESKDIKKKEEELKIKEEKAKIEEENKYLLQKLKENEDLEKQRKKELLLARMKAIDLGMHPDDFKDESHNDLIAKPTEVKKKEKPIFLQTNSPNNEKKYFSSSDKHLEVEHERLSNHHKPERKLSWDFKKTDENLHKGLPAHFDSDSPVTRRRNVAEQTENNPVRGLRSDDDLFTNSDQRANGKRHKINNGMREDSLEEFPKNNTFKKNSPFDMFDDPFNAKKKNTYEKKQNLLNNSDDELNNYSSYQPTISNKPMSRQQRHTNKLNSDRSDNFIANLEELILI</sequence>
<evidence type="ECO:0000313" key="7">
    <source>
        <dbReference type="RefSeq" id="XP_065648657.1"/>
    </source>
</evidence>
<dbReference type="GeneID" id="100214311"/>
<feature type="compositionally biased region" description="Basic and acidic residues" evidence="4">
    <location>
        <begin position="561"/>
        <end position="573"/>
    </location>
</feature>
<feature type="compositionally biased region" description="Polar residues" evidence="4">
    <location>
        <begin position="192"/>
        <end position="204"/>
    </location>
</feature>
<feature type="compositionally biased region" description="Polar residues" evidence="4">
    <location>
        <begin position="889"/>
        <end position="899"/>
    </location>
</feature>
<proteinExistence type="inferred from homology"/>
<dbReference type="Proteomes" id="UP001652625">
    <property type="component" value="Chromosome 03"/>
</dbReference>
<dbReference type="InterPro" id="IPR028933">
    <property type="entry name" value="Lebercilin_dom"/>
</dbReference>
<feature type="compositionally biased region" description="Low complexity" evidence="4">
    <location>
        <begin position="125"/>
        <end position="137"/>
    </location>
</feature>
<feature type="region of interest" description="Disordered" evidence="4">
    <location>
        <begin position="1"/>
        <end position="288"/>
    </location>
</feature>
<keyword evidence="2 3" id="KW-0175">Coiled coil</keyword>
<feature type="compositionally biased region" description="Polar residues" evidence="4">
    <location>
        <begin position="145"/>
        <end position="161"/>
    </location>
</feature>
<feature type="compositionally biased region" description="Polar residues" evidence="4">
    <location>
        <begin position="67"/>
        <end position="80"/>
    </location>
</feature>
<evidence type="ECO:0000256" key="4">
    <source>
        <dbReference type="SAM" id="MobiDB-lite"/>
    </source>
</evidence>
<evidence type="ECO:0000256" key="3">
    <source>
        <dbReference type="SAM" id="Coils"/>
    </source>
</evidence>
<feature type="compositionally biased region" description="Basic and acidic residues" evidence="4">
    <location>
        <begin position="221"/>
        <end position="241"/>
    </location>
</feature>
<evidence type="ECO:0000313" key="6">
    <source>
        <dbReference type="Proteomes" id="UP001652625"/>
    </source>
</evidence>
<feature type="compositionally biased region" description="Basic residues" evidence="4">
    <location>
        <begin position="549"/>
        <end position="560"/>
    </location>
</feature>
<comment type="similarity">
    <text evidence="1">Belongs to the LCA5 family.</text>
</comment>
<feature type="domain" description="Lebercilin" evidence="5">
    <location>
        <begin position="294"/>
        <end position="483"/>
    </location>
</feature>
<feature type="compositionally biased region" description="Basic and acidic residues" evidence="4">
    <location>
        <begin position="596"/>
        <end position="622"/>
    </location>
</feature>
<name>A0ABM4BHZ8_HYDVU</name>
<feature type="compositionally biased region" description="Polar residues" evidence="4">
    <location>
        <begin position="171"/>
        <end position="181"/>
    </location>
</feature>
<dbReference type="PANTHER" id="PTHR16650">
    <property type="entry name" value="C21ORF13-RELATED"/>
    <property type="match status" value="1"/>
</dbReference>
<organism evidence="6 7">
    <name type="scientific">Hydra vulgaris</name>
    <name type="common">Hydra</name>
    <name type="synonym">Hydra attenuata</name>
    <dbReference type="NCBI Taxonomy" id="6087"/>
    <lineage>
        <taxon>Eukaryota</taxon>
        <taxon>Metazoa</taxon>
        <taxon>Cnidaria</taxon>
        <taxon>Hydrozoa</taxon>
        <taxon>Hydroidolina</taxon>
        <taxon>Anthoathecata</taxon>
        <taxon>Aplanulata</taxon>
        <taxon>Hydridae</taxon>
        <taxon>Hydra</taxon>
    </lineage>
</organism>
<accession>A0ABM4BHZ8</accession>